<evidence type="ECO:0000313" key="3">
    <source>
        <dbReference type="Proteomes" id="UP000700334"/>
    </source>
</evidence>
<dbReference type="InterPro" id="IPR017943">
    <property type="entry name" value="Bactericidal_perm-incr_a/b_dom"/>
</dbReference>
<gene>
    <name evidence="2" type="ORF">J0S82_001881</name>
</gene>
<evidence type="ECO:0000259" key="1">
    <source>
        <dbReference type="Pfam" id="PF01273"/>
    </source>
</evidence>
<dbReference type="GO" id="GO:0008289">
    <property type="term" value="F:lipid binding"/>
    <property type="evidence" value="ECO:0007669"/>
    <property type="project" value="InterPro"/>
</dbReference>
<dbReference type="SUPFAM" id="SSF55394">
    <property type="entry name" value="Bactericidal permeability-increasing protein, BPI"/>
    <property type="match status" value="1"/>
</dbReference>
<dbReference type="Gene3D" id="3.15.10.10">
    <property type="entry name" value="Bactericidal permeability-increasing protein, domain 1"/>
    <property type="match status" value="1"/>
</dbReference>
<dbReference type="EMBL" id="JAGFMF010011394">
    <property type="protein sequence ID" value="KAG8524105.1"/>
    <property type="molecule type" value="Genomic_DNA"/>
</dbReference>
<proteinExistence type="predicted"/>
<dbReference type="PANTHER" id="PTHR47736">
    <property type="entry name" value="BPI FOLD-CONTAINING FAMILY A MEMBER 3"/>
    <property type="match status" value="1"/>
</dbReference>
<accession>A0A8J6DYI4</accession>
<dbReference type="OrthoDB" id="9534465at2759"/>
<reference evidence="2" key="1">
    <citation type="journal article" date="2021" name="Evol. Appl.">
        <title>The genome of the Pyrenean desman and the effects of bottlenecks and inbreeding on the genomic landscape of an endangered species.</title>
        <authorList>
            <person name="Escoda L."/>
            <person name="Castresana J."/>
        </authorList>
    </citation>
    <scope>NUCLEOTIDE SEQUENCE</scope>
    <source>
        <strain evidence="2">IBE-C5619</strain>
    </source>
</reference>
<dbReference type="Proteomes" id="UP000700334">
    <property type="component" value="Unassembled WGS sequence"/>
</dbReference>
<protein>
    <submittedName>
        <fullName evidence="2">BPI fold-containing family A member 3</fullName>
    </submittedName>
</protein>
<name>A0A8J6DYI4_GALPY</name>
<sequence length="229" mass="25393">MPPPVIAQGLMKYNVEGRIQNLRLLDSLKASGHMAPGMAASLVGNMKLQQWQEGSTNITNVHLGCGRIQMCLQGEWFSTNILHEFDIELRVPSNDKMTKMHVCMMLVVEFWLNKDEFGRRNLVMGHCVVEPSSVHTIISTADISPKIKHFLRNLRESLGKVIPHLIESQVIPGLTFGSVLAAQVCPLVSEVLGQLDVKLLKSLMGECVCPSREDGIGQWLVGVPFLDPQ</sequence>
<dbReference type="Pfam" id="PF01273">
    <property type="entry name" value="LBP_BPI_CETP"/>
    <property type="match status" value="1"/>
</dbReference>
<keyword evidence="3" id="KW-1185">Reference proteome</keyword>
<dbReference type="InterPro" id="IPR032946">
    <property type="entry name" value="Bpifa3"/>
</dbReference>
<feature type="domain" description="Lipid-binding serum glycoprotein N-terminal" evidence="1">
    <location>
        <begin position="15"/>
        <end position="195"/>
    </location>
</feature>
<comment type="caution">
    <text evidence="2">The sequence shown here is derived from an EMBL/GenBank/DDBJ whole genome shotgun (WGS) entry which is preliminary data.</text>
</comment>
<dbReference type="InterPro" id="IPR017942">
    <property type="entry name" value="Lipid-bd_serum_glycop_N"/>
</dbReference>
<dbReference type="AlphaFoldDB" id="A0A8J6DYI4"/>
<dbReference type="PANTHER" id="PTHR47736:SF1">
    <property type="entry name" value="BPI FOLD-CONTAINING FAMILY A MEMBER 3"/>
    <property type="match status" value="1"/>
</dbReference>
<organism evidence="2 3">
    <name type="scientific">Galemys pyrenaicus</name>
    <name type="common">Iberian desman</name>
    <name type="synonym">Pyrenean desman</name>
    <dbReference type="NCBI Taxonomy" id="202257"/>
    <lineage>
        <taxon>Eukaryota</taxon>
        <taxon>Metazoa</taxon>
        <taxon>Chordata</taxon>
        <taxon>Craniata</taxon>
        <taxon>Vertebrata</taxon>
        <taxon>Euteleostomi</taxon>
        <taxon>Mammalia</taxon>
        <taxon>Eutheria</taxon>
        <taxon>Laurasiatheria</taxon>
        <taxon>Eulipotyphla</taxon>
        <taxon>Talpidae</taxon>
        <taxon>Galemys</taxon>
    </lineage>
</organism>
<evidence type="ECO:0000313" key="2">
    <source>
        <dbReference type="EMBL" id="KAG8524105.1"/>
    </source>
</evidence>